<sequence length="1261" mass="144139">MPWPQWLSQTCILVFLIICLFPEELTTVAPDKSDESVTNFILLRQLGLSPSPISSTPSVRVPPVNSPLVMAPYLCVPACVAGPWPSKRSATLHRNSCMLWQEHIETQATKRHHSPSSNDSASGSDKDVATIRAMTRRKKKARLAKKPDTVTFHVSEAVASSVAGSSQVRMHDSEDHDFQVNVPVQTPSQAQSTSSIHTAGADEPNEPSLHSDRPRRNRRLPVRYQDVLPEGTAAIINSEPHPSHDPDGEVGMEDMANIPSLQDPDEDGHMSDSDLNDDTTLNPTQTLLTGWQNNGNSTKSNGEMDKLANLIRRPEFQVSELQGYSAQTANARITQADENWDYNKLKDSFLETSVDIEVPSGDKNIPSKVFSILGLLYRSPLSVIRASFASRLANRFHYTPFRLFQTSESPDGLDNDVQRVHTDIYNSDAFIQEHYRVLRAPTDDPNCKREKVVAALMCWSDATQLANFGTAKLWPIYMLFGNLSKYIQASPNSGATQSKEIITHCSRELYHAIWRFLLDDEFIHAYRYGIVIKCFDGVEHRIYPRFFTYSADYPEKVLLAAIREQGLCVCPRCLCPKTLLDQMGTHRDFKLRMKKLRNFLVDKVTTAREYIYRKGYGIRSVYVEGLLKATSSVPTMNAFVERLGVDFDISCMLAPEFMHEFELGVFKALFAHLIRVLYARDSRLIELLDHRFRQIPTFGFDTIHLFANNASEMKRLAARDFEDLLQASTSDINKCAIPVFEGLLEGDDNKMLMKLLYQTVEWHALAKLRMHTEQTLNYMETCTQEFGKLMRNFRDLSQKYNTRETDREMTAHYRRTAEQAKKSSGDQTSVPPLIAPGARRKKTLNLFTYKWHALMDYVWFIRWFGPSDIYSTQLGELAHRVVKRLYGLGNKKHDHKQIGRRLRRVEWAKRAFDRRGIHTKWRRQQAVINKGDSITTHYHIGKSSKNRYDLKSYTHSGDPAAKDFWPKLQDHLLGRLMQREFDGDTHEAFTNDDRKCIRLRDRKLFELQTLRVNYTTYDVRRDQDSINPRNHADVMVLSPEDEPGAHPYCTSHTGPREMELLWVRWLGVEPGYRSGHQYGHLPKVGFVDEADPFAFGFLDPAHVIRGCHLMPSFSDGRTSGLLQTSEPTVARKKGEVDDWQFFYVGIFVDRDMYMRYFPGGGIGHTANRKFFKDMADSEDGENEPDGEIQPGNQSEADEDDELYFDSELPLLDKEDLLGIGSDEDNEDNEDDEDEEDAEENQDSLDGTDIDDWQWDDGYGSA</sequence>
<gene>
    <name evidence="1" type="ORF">F5876DRAFT_77388</name>
</gene>
<accession>A0ACC1TYG6</accession>
<evidence type="ECO:0000313" key="2">
    <source>
        <dbReference type="Proteomes" id="UP001163835"/>
    </source>
</evidence>
<dbReference type="Proteomes" id="UP001163835">
    <property type="component" value="Unassembled WGS sequence"/>
</dbReference>
<name>A0ACC1TYG6_9AGAR</name>
<keyword evidence="2" id="KW-1185">Reference proteome</keyword>
<proteinExistence type="predicted"/>
<dbReference type="EMBL" id="MU795135">
    <property type="protein sequence ID" value="KAJ3809810.1"/>
    <property type="molecule type" value="Genomic_DNA"/>
</dbReference>
<protein>
    <submittedName>
        <fullName evidence="1">Uncharacterized protein</fullName>
    </submittedName>
</protein>
<organism evidence="1 2">
    <name type="scientific">Lentinula aff. lateritia</name>
    <dbReference type="NCBI Taxonomy" id="2804960"/>
    <lineage>
        <taxon>Eukaryota</taxon>
        <taxon>Fungi</taxon>
        <taxon>Dikarya</taxon>
        <taxon>Basidiomycota</taxon>
        <taxon>Agaricomycotina</taxon>
        <taxon>Agaricomycetes</taxon>
        <taxon>Agaricomycetidae</taxon>
        <taxon>Agaricales</taxon>
        <taxon>Marasmiineae</taxon>
        <taxon>Omphalotaceae</taxon>
        <taxon>Lentinula</taxon>
    </lineage>
</organism>
<comment type="caution">
    <text evidence="1">The sequence shown here is derived from an EMBL/GenBank/DDBJ whole genome shotgun (WGS) entry which is preliminary data.</text>
</comment>
<reference evidence="1" key="1">
    <citation type="submission" date="2022-09" db="EMBL/GenBank/DDBJ databases">
        <title>A Global Phylogenomic Analysis of the Shiitake Genus Lentinula.</title>
        <authorList>
            <consortium name="DOE Joint Genome Institute"/>
            <person name="Sierra-Patev S."/>
            <person name="Min B."/>
            <person name="Naranjo-Ortiz M."/>
            <person name="Looney B."/>
            <person name="Konkel Z."/>
            <person name="Slot J.C."/>
            <person name="Sakamoto Y."/>
            <person name="Steenwyk J.L."/>
            <person name="Rokas A."/>
            <person name="Carro J."/>
            <person name="Camarero S."/>
            <person name="Ferreira P."/>
            <person name="Molpeceres G."/>
            <person name="Ruiz-Duenas F.J."/>
            <person name="Serrano A."/>
            <person name="Henrissat B."/>
            <person name="Drula E."/>
            <person name="Hughes K.W."/>
            <person name="Mata J.L."/>
            <person name="Ishikawa N.K."/>
            <person name="Vargas-Isla R."/>
            <person name="Ushijima S."/>
            <person name="Smith C.A."/>
            <person name="Ahrendt S."/>
            <person name="Andreopoulos W."/>
            <person name="He G."/>
            <person name="Labutti K."/>
            <person name="Lipzen A."/>
            <person name="Ng V."/>
            <person name="Riley R."/>
            <person name="Sandor L."/>
            <person name="Barry K."/>
            <person name="Martinez A.T."/>
            <person name="Xiao Y."/>
            <person name="Gibbons J.G."/>
            <person name="Terashima K."/>
            <person name="Grigoriev I.V."/>
            <person name="Hibbett D.S."/>
        </authorList>
    </citation>
    <scope>NUCLEOTIDE SEQUENCE</scope>
    <source>
        <strain evidence="1">TMI1499</strain>
    </source>
</reference>
<evidence type="ECO:0000313" key="1">
    <source>
        <dbReference type="EMBL" id="KAJ3809810.1"/>
    </source>
</evidence>